<evidence type="ECO:0000256" key="6">
    <source>
        <dbReference type="ARBA" id="ARBA00022692"/>
    </source>
</evidence>
<dbReference type="Pfam" id="PF02687">
    <property type="entry name" value="FtsX"/>
    <property type="match status" value="1"/>
</dbReference>
<dbReference type="Gene3D" id="3.30.70.3040">
    <property type="match status" value="1"/>
</dbReference>
<evidence type="ECO:0000256" key="2">
    <source>
        <dbReference type="ARBA" id="ARBA00007379"/>
    </source>
</evidence>
<accession>A0A1F6CI55</accession>
<evidence type="ECO:0000313" key="15">
    <source>
        <dbReference type="Proteomes" id="UP000178815"/>
    </source>
</evidence>
<sequence length="308" mass="33547">MNWMVIKRVLVGGGKNFTRGGAVSAATVVVMTVTLAIIGFLIFLSALLSHTLTTIKDKVDVSIYFVTSASEESIFDVKDQLEKLPQVVSISYTTREDVLEQFRTRNAGDQLNLQALDEIGTNPFGARLVVRAKDLSQYESIVDFLDASPMLSSSGTSIVDHVNYEQNKDVIGRLTLAINATRQIGFAMVFIFALASILIAFATIRLAIYTAKDEISVMKLVGASNAYVQGPFVVAGVITGAISAVLVLLIMWPVAWYAGSNWTHALDGFNLAQYYATHFILVFAILMLSGILLGAIASMFAIRKYLKV</sequence>
<evidence type="ECO:0000259" key="13">
    <source>
        <dbReference type="Pfam" id="PF18075"/>
    </source>
</evidence>
<feature type="domain" description="ABC3 transporter permease C-terminal" evidence="12">
    <location>
        <begin position="187"/>
        <end position="304"/>
    </location>
</feature>
<evidence type="ECO:0000256" key="3">
    <source>
        <dbReference type="ARBA" id="ARBA00021907"/>
    </source>
</evidence>
<evidence type="ECO:0000256" key="10">
    <source>
        <dbReference type="PIRNR" id="PIRNR003097"/>
    </source>
</evidence>
<proteinExistence type="inferred from homology"/>
<evidence type="ECO:0000259" key="12">
    <source>
        <dbReference type="Pfam" id="PF02687"/>
    </source>
</evidence>
<dbReference type="PANTHER" id="PTHR47755:SF1">
    <property type="entry name" value="CELL DIVISION PROTEIN FTSX"/>
    <property type="match status" value="1"/>
</dbReference>
<evidence type="ECO:0000313" key="14">
    <source>
        <dbReference type="EMBL" id="OGG48926.1"/>
    </source>
</evidence>
<dbReference type="AlphaFoldDB" id="A0A1F6CI55"/>
<gene>
    <name evidence="14" type="ORF">A2678_02580</name>
</gene>
<evidence type="ECO:0000256" key="4">
    <source>
        <dbReference type="ARBA" id="ARBA00022475"/>
    </source>
</evidence>
<dbReference type="PIRSF" id="PIRSF003097">
    <property type="entry name" value="FtsX"/>
    <property type="match status" value="1"/>
</dbReference>
<dbReference type="PANTHER" id="PTHR47755">
    <property type="entry name" value="CELL DIVISION PROTEIN FTSX"/>
    <property type="match status" value="1"/>
</dbReference>
<feature type="transmembrane region" description="Helical" evidence="11">
    <location>
        <begin position="232"/>
        <end position="255"/>
    </location>
</feature>
<evidence type="ECO:0000256" key="11">
    <source>
        <dbReference type="SAM" id="Phobius"/>
    </source>
</evidence>
<dbReference type="InterPro" id="IPR003838">
    <property type="entry name" value="ABC3_permease_C"/>
</dbReference>
<reference evidence="14 15" key="1">
    <citation type="journal article" date="2016" name="Nat. Commun.">
        <title>Thousands of microbial genomes shed light on interconnected biogeochemical processes in an aquifer system.</title>
        <authorList>
            <person name="Anantharaman K."/>
            <person name="Brown C.T."/>
            <person name="Hug L.A."/>
            <person name="Sharon I."/>
            <person name="Castelle C.J."/>
            <person name="Probst A.J."/>
            <person name="Thomas B.C."/>
            <person name="Singh A."/>
            <person name="Wilkins M.J."/>
            <person name="Karaoz U."/>
            <person name="Brodie E.L."/>
            <person name="Williams K.H."/>
            <person name="Hubbard S.S."/>
            <person name="Banfield J.F."/>
        </authorList>
    </citation>
    <scope>NUCLEOTIDE SEQUENCE [LARGE SCALE GENOMIC DNA]</scope>
</reference>
<evidence type="ECO:0000256" key="9">
    <source>
        <dbReference type="ARBA" id="ARBA00023306"/>
    </source>
</evidence>
<evidence type="ECO:0000256" key="1">
    <source>
        <dbReference type="ARBA" id="ARBA00004651"/>
    </source>
</evidence>
<keyword evidence="4 10" id="KW-1003">Cell membrane</keyword>
<evidence type="ECO:0000256" key="8">
    <source>
        <dbReference type="ARBA" id="ARBA00023136"/>
    </source>
</evidence>
<dbReference type="Pfam" id="PF18075">
    <property type="entry name" value="FtsX_ECD"/>
    <property type="match status" value="1"/>
</dbReference>
<organism evidence="14 15">
    <name type="scientific">Candidatus Kaiserbacteria bacterium RIFCSPHIGHO2_01_FULL_53_31</name>
    <dbReference type="NCBI Taxonomy" id="1798481"/>
    <lineage>
        <taxon>Bacteria</taxon>
        <taxon>Candidatus Kaiseribacteriota</taxon>
    </lineage>
</organism>
<keyword evidence="9 10" id="KW-0131">Cell cycle</keyword>
<protein>
    <recommendedName>
        <fullName evidence="3 10">Cell division protein FtsX</fullName>
    </recommendedName>
</protein>
<dbReference type="InterPro" id="IPR004513">
    <property type="entry name" value="FtsX"/>
</dbReference>
<feature type="transmembrane region" description="Helical" evidence="11">
    <location>
        <begin position="275"/>
        <end position="302"/>
    </location>
</feature>
<feature type="transmembrane region" description="Helical" evidence="11">
    <location>
        <begin position="184"/>
        <end position="211"/>
    </location>
</feature>
<evidence type="ECO:0000256" key="7">
    <source>
        <dbReference type="ARBA" id="ARBA00022989"/>
    </source>
</evidence>
<keyword evidence="5 10" id="KW-0132">Cell division</keyword>
<dbReference type="GO" id="GO:0005886">
    <property type="term" value="C:plasma membrane"/>
    <property type="evidence" value="ECO:0007669"/>
    <property type="project" value="UniProtKB-SubCell"/>
</dbReference>
<keyword evidence="8 10" id="KW-0472">Membrane</keyword>
<keyword evidence="6 11" id="KW-0812">Transmembrane</keyword>
<dbReference type="Proteomes" id="UP000178815">
    <property type="component" value="Unassembled WGS sequence"/>
</dbReference>
<feature type="domain" description="FtsX extracellular" evidence="13">
    <location>
        <begin position="59"/>
        <end position="149"/>
    </location>
</feature>
<dbReference type="EMBL" id="MFKU01000006">
    <property type="protein sequence ID" value="OGG48926.1"/>
    <property type="molecule type" value="Genomic_DNA"/>
</dbReference>
<keyword evidence="7 11" id="KW-1133">Transmembrane helix</keyword>
<dbReference type="STRING" id="1798481.A2678_02580"/>
<comment type="similarity">
    <text evidence="2 10">Belongs to the ABC-4 integral membrane protein family. FtsX subfamily.</text>
</comment>
<evidence type="ECO:0000256" key="5">
    <source>
        <dbReference type="ARBA" id="ARBA00022618"/>
    </source>
</evidence>
<name>A0A1F6CI55_9BACT</name>
<dbReference type="InterPro" id="IPR040690">
    <property type="entry name" value="FtsX_ECD"/>
</dbReference>
<dbReference type="GO" id="GO:0051301">
    <property type="term" value="P:cell division"/>
    <property type="evidence" value="ECO:0007669"/>
    <property type="project" value="UniProtKB-KW"/>
</dbReference>
<feature type="transmembrane region" description="Helical" evidence="11">
    <location>
        <begin position="21"/>
        <end position="48"/>
    </location>
</feature>
<comment type="caution">
    <text evidence="14">The sequence shown here is derived from an EMBL/GenBank/DDBJ whole genome shotgun (WGS) entry which is preliminary data.</text>
</comment>
<comment type="subcellular location">
    <subcellularLocation>
        <location evidence="1">Cell membrane</location>
        <topology evidence="1">Multi-pass membrane protein</topology>
    </subcellularLocation>
</comment>